<dbReference type="InterPro" id="IPR050789">
    <property type="entry name" value="Diverse_Enzym_Activities"/>
</dbReference>
<sequence>MASPAKRPRTNSAPQAALEAVAAQFGLTAAAAAVSDGADAGVGEATPGSHFELASLSKMIGTCFALEYFAKHRVSVQTPVNHLLADLGSYRVPVAEGLPKEWAERLSLEHLMSHQGLNMHYVRGVPLEEPWPGIEAYVHGNSQHNPGRVEIIFEPGSRFKYSGGGFILLQYILELHSGQSIDALLRPFLDELGLANITFDVVDAHHSHRLYVPGVQDGRPVRKRFPPLAAGAFGSLRDMQRFQECLAEAFQLEGYRKISHATARRMLYGRDLDFEFMGCKIGVGAFVLEGHLNRFMLHQGANDGYRLLCLHCFQGPDRGKGFVLAAAGEARRRRGAAESVGSKWSGSAQVG</sequence>
<protein>
    <recommendedName>
        <fullName evidence="1">Beta-lactamase-related domain-containing protein</fullName>
    </recommendedName>
</protein>
<evidence type="ECO:0000259" key="1">
    <source>
        <dbReference type="Pfam" id="PF00144"/>
    </source>
</evidence>
<feature type="domain" description="Beta-lactamase-related" evidence="1">
    <location>
        <begin position="34"/>
        <end position="275"/>
    </location>
</feature>
<dbReference type="Proteomes" id="UP001178507">
    <property type="component" value="Unassembled WGS sequence"/>
</dbReference>
<organism evidence="2 3">
    <name type="scientific">Effrenium voratum</name>
    <dbReference type="NCBI Taxonomy" id="2562239"/>
    <lineage>
        <taxon>Eukaryota</taxon>
        <taxon>Sar</taxon>
        <taxon>Alveolata</taxon>
        <taxon>Dinophyceae</taxon>
        <taxon>Suessiales</taxon>
        <taxon>Symbiodiniaceae</taxon>
        <taxon>Effrenium</taxon>
    </lineage>
</organism>
<evidence type="ECO:0000313" key="2">
    <source>
        <dbReference type="EMBL" id="CAJ1387460.1"/>
    </source>
</evidence>
<dbReference type="Gene3D" id="3.40.710.10">
    <property type="entry name" value="DD-peptidase/beta-lactamase superfamily"/>
    <property type="match status" value="1"/>
</dbReference>
<gene>
    <name evidence="2" type="ORF">EVOR1521_LOCUS13538</name>
</gene>
<reference evidence="2" key="1">
    <citation type="submission" date="2023-08" db="EMBL/GenBank/DDBJ databases">
        <authorList>
            <person name="Chen Y."/>
            <person name="Shah S."/>
            <person name="Dougan E. K."/>
            <person name="Thang M."/>
            <person name="Chan C."/>
        </authorList>
    </citation>
    <scope>NUCLEOTIDE SEQUENCE</scope>
</reference>
<dbReference type="InterPro" id="IPR001466">
    <property type="entry name" value="Beta-lactam-related"/>
</dbReference>
<proteinExistence type="predicted"/>
<name>A0AA36MXR2_9DINO</name>
<dbReference type="Pfam" id="PF00144">
    <property type="entry name" value="Beta-lactamase"/>
    <property type="match status" value="1"/>
</dbReference>
<dbReference type="InterPro" id="IPR012338">
    <property type="entry name" value="Beta-lactam/transpept-like"/>
</dbReference>
<dbReference type="PANTHER" id="PTHR43283">
    <property type="entry name" value="BETA-LACTAMASE-RELATED"/>
    <property type="match status" value="1"/>
</dbReference>
<evidence type="ECO:0000313" key="3">
    <source>
        <dbReference type="Proteomes" id="UP001178507"/>
    </source>
</evidence>
<dbReference type="EMBL" id="CAUJNA010001524">
    <property type="protein sequence ID" value="CAJ1387460.1"/>
    <property type="molecule type" value="Genomic_DNA"/>
</dbReference>
<dbReference type="AlphaFoldDB" id="A0AA36MXR2"/>
<accession>A0AA36MXR2</accession>
<keyword evidence="3" id="KW-1185">Reference proteome</keyword>
<comment type="caution">
    <text evidence="2">The sequence shown here is derived from an EMBL/GenBank/DDBJ whole genome shotgun (WGS) entry which is preliminary data.</text>
</comment>
<dbReference type="SUPFAM" id="SSF56601">
    <property type="entry name" value="beta-lactamase/transpeptidase-like"/>
    <property type="match status" value="1"/>
</dbReference>